<reference evidence="2" key="1">
    <citation type="submission" date="2018-06" db="EMBL/GenBank/DDBJ databases">
        <authorList>
            <person name="Zhirakovskaya E."/>
        </authorList>
    </citation>
    <scope>NUCLEOTIDE SEQUENCE</scope>
</reference>
<keyword evidence="1" id="KW-1133">Transmembrane helix</keyword>
<protein>
    <submittedName>
        <fullName evidence="2">Uncharacterized protein</fullName>
    </submittedName>
</protein>
<sequence length="110" mass="12030">MSVWTIIIIAILAMLLLGQIMATWGDAYLAVADPRPIGGKTIEVTILAWGFASQRGRSLQIDDCANMGINDMRFFMTGKAVVICFLTFGFVRKISIAYRCYAGDCNVGEA</sequence>
<dbReference type="AlphaFoldDB" id="A0A3B0R532"/>
<gene>
    <name evidence="2" type="ORF">MNBD_ALPHA04-2438</name>
</gene>
<organism evidence="2">
    <name type="scientific">hydrothermal vent metagenome</name>
    <dbReference type="NCBI Taxonomy" id="652676"/>
    <lineage>
        <taxon>unclassified sequences</taxon>
        <taxon>metagenomes</taxon>
        <taxon>ecological metagenomes</taxon>
    </lineage>
</organism>
<evidence type="ECO:0000256" key="1">
    <source>
        <dbReference type="SAM" id="Phobius"/>
    </source>
</evidence>
<proteinExistence type="predicted"/>
<accession>A0A3B0R532</accession>
<name>A0A3B0R532_9ZZZZ</name>
<feature type="transmembrane region" description="Helical" evidence="1">
    <location>
        <begin position="72"/>
        <end position="91"/>
    </location>
</feature>
<keyword evidence="1" id="KW-0472">Membrane</keyword>
<evidence type="ECO:0000313" key="2">
    <source>
        <dbReference type="EMBL" id="VAV88350.1"/>
    </source>
</evidence>
<keyword evidence="1" id="KW-0812">Transmembrane</keyword>
<dbReference type="EMBL" id="UOEF01000042">
    <property type="protein sequence ID" value="VAV88350.1"/>
    <property type="molecule type" value="Genomic_DNA"/>
</dbReference>